<gene>
    <name evidence="1" type="ORF">ACT17_14790</name>
</gene>
<proteinExistence type="predicted"/>
<evidence type="ECO:0000313" key="2">
    <source>
        <dbReference type="Proteomes" id="UP000037594"/>
    </source>
</evidence>
<evidence type="ECO:0000313" key="1">
    <source>
        <dbReference type="EMBL" id="KMV17561.1"/>
    </source>
</evidence>
<dbReference type="Proteomes" id="UP000037594">
    <property type="component" value="Unassembled WGS sequence"/>
</dbReference>
<dbReference type="RefSeq" id="WP_048895908.1">
    <property type="nucleotide sequence ID" value="NZ_LFOD01000012.1"/>
</dbReference>
<dbReference type="AlphaFoldDB" id="A0A0J8U821"/>
<comment type="caution">
    <text evidence="1">The sequence shown here is derived from an EMBL/GenBank/DDBJ whole genome shotgun (WGS) entry which is preliminary data.</text>
</comment>
<accession>A0A0J8U821</accession>
<reference evidence="1 2" key="1">
    <citation type="submission" date="2015-06" db="EMBL/GenBank/DDBJ databases">
        <title>Genome sequence of Mycobacterium conceptionense strain MLE.</title>
        <authorList>
            <person name="Greninger A.L."/>
            <person name="Cunningham G."/>
            <person name="Chiu C.Y."/>
            <person name="Miller S."/>
        </authorList>
    </citation>
    <scope>NUCLEOTIDE SEQUENCE [LARGE SCALE GENOMIC DNA]</scope>
    <source>
        <strain evidence="1 2">MLE</strain>
    </source>
</reference>
<dbReference type="PATRIC" id="fig|451644.5.peg.3057"/>
<sequence>MPAIRAGSRVLATEHHGFTPLEVENVSGDEVTVLVDPRVGVQNVRATFPRGGVSHVLVGSTWEHVG</sequence>
<dbReference type="OrthoDB" id="9893515at2"/>
<dbReference type="EMBL" id="LFOD01000012">
    <property type="protein sequence ID" value="KMV17561.1"/>
    <property type="molecule type" value="Genomic_DNA"/>
</dbReference>
<protein>
    <submittedName>
        <fullName evidence="1">Uncharacterized protein</fullName>
    </submittedName>
</protein>
<name>A0A0J8U821_9MYCO</name>
<organism evidence="1 2">
    <name type="scientific">Mycolicibacterium conceptionense</name>
    <dbReference type="NCBI Taxonomy" id="451644"/>
    <lineage>
        <taxon>Bacteria</taxon>
        <taxon>Bacillati</taxon>
        <taxon>Actinomycetota</taxon>
        <taxon>Actinomycetes</taxon>
        <taxon>Mycobacteriales</taxon>
        <taxon>Mycobacteriaceae</taxon>
        <taxon>Mycolicibacterium</taxon>
    </lineage>
</organism>